<gene>
    <name evidence="2" type="ORF">M501DRAFT_998349</name>
</gene>
<evidence type="ECO:0000313" key="3">
    <source>
        <dbReference type="Proteomes" id="UP000799429"/>
    </source>
</evidence>
<evidence type="ECO:0000313" key="2">
    <source>
        <dbReference type="EMBL" id="KAF2842106.1"/>
    </source>
</evidence>
<comment type="caution">
    <text evidence="2">The sequence shown here is derived from an EMBL/GenBank/DDBJ whole genome shotgun (WGS) entry which is preliminary data.</text>
</comment>
<name>A0A9P4SFT4_9PEZI</name>
<dbReference type="InterPro" id="IPR051540">
    <property type="entry name" value="S-2-haloacid_dehalogenase"/>
</dbReference>
<sequence>MTHVPSSRTLKSFTLMSFDVYGTLVDWERGIKEALLSSPHFSLLPSSHALQSQDGTALLHAFERHERRIQSAQPALDYTSVLAEAYTALVSEHGLKEAEGRKEDVEEAAKAFAATQPHWPAFPDTVDAMKRLSKTHTLVALSNTARGMLAQALSSDHPLHGVPFAAIYTADQIGSYKPDARNFEYLEKHAKEEFGVEKGKILHVAQSLFHDHMPAPENGFELGVWVDRSGVMGEQGGYRSRAKYGWRVETLKQLADLVDAET</sequence>
<keyword evidence="1" id="KW-0378">Hydrolase</keyword>
<dbReference type="PANTHER" id="PTHR43316">
    <property type="entry name" value="HYDROLASE, HALOACID DELAHOGENASE-RELATED"/>
    <property type="match status" value="1"/>
</dbReference>
<organism evidence="2 3">
    <name type="scientific">Patellaria atrata CBS 101060</name>
    <dbReference type="NCBI Taxonomy" id="1346257"/>
    <lineage>
        <taxon>Eukaryota</taxon>
        <taxon>Fungi</taxon>
        <taxon>Dikarya</taxon>
        <taxon>Ascomycota</taxon>
        <taxon>Pezizomycotina</taxon>
        <taxon>Dothideomycetes</taxon>
        <taxon>Dothideomycetes incertae sedis</taxon>
        <taxon>Patellariales</taxon>
        <taxon>Patellariaceae</taxon>
        <taxon>Patellaria</taxon>
    </lineage>
</organism>
<dbReference type="InterPro" id="IPR023214">
    <property type="entry name" value="HAD_sf"/>
</dbReference>
<dbReference type="Gene3D" id="3.40.50.1000">
    <property type="entry name" value="HAD superfamily/HAD-like"/>
    <property type="match status" value="1"/>
</dbReference>
<dbReference type="EMBL" id="MU006090">
    <property type="protein sequence ID" value="KAF2842106.1"/>
    <property type="molecule type" value="Genomic_DNA"/>
</dbReference>
<dbReference type="PANTHER" id="PTHR43316:SF9">
    <property type="entry name" value="ACID DEHALOGENASE, PUTATIVE (AFU_ORTHOLOGUE AFUA_6G14460)-RELATED"/>
    <property type="match status" value="1"/>
</dbReference>
<dbReference type="OrthoDB" id="444127at2759"/>
<protein>
    <submittedName>
        <fullName evidence="2">HAD-like protein</fullName>
    </submittedName>
</protein>
<dbReference type="SUPFAM" id="SSF56784">
    <property type="entry name" value="HAD-like"/>
    <property type="match status" value="1"/>
</dbReference>
<reference evidence="2" key="1">
    <citation type="journal article" date="2020" name="Stud. Mycol.">
        <title>101 Dothideomycetes genomes: a test case for predicting lifestyles and emergence of pathogens.</title>
        <authorList>
            <person name="Haridas S."/>
            <person name="Albert R."/>
            <person name="Binder M."/>
            <person name="Bloem J."/>
            <person name="Labutti K."/>
            <person name="Salamov A."/>
            <person name="Andreopoulos B."/>
            <person name="Baker S."/>
            <person name="Barry K."/>
            <person name="Bills G."/>
            <person name="Bluhm B."/>
            <person name="Cannon C."/>
            <person name="Castanera R."/>
            <person name="Culley D."/>
            <person name="Daum C."/>
            <person name="Ezra D."/>
            <person name="Gonzalez J."/>
            <person name="Henrissat B."/>
            <person name="Kuo A."/>
            <person name="Liang C."/>
            <person name="Lipzen A."/>
            <person name="Lutzoni F."/>
            <person name="Magnuson J."/>
            <person name="Mondo S."/>
            <person name="Nolan M."/>
            <person name="Ohm R."/>
            <person name="Pangilinan J."/>
            <person name="Park H.-J."/>
            <person name="Ramirez L."/>
            <person name="Alfaro M."/>
            <person name="Sun H."/>
            <person name="Tritt A."/>
            <person name="Yoshinaga Y."/>
            <person name="Zwiers L.-H."/>
            <person name="Turgeon B."/>
            <person name="Goodwin S."/>
            <person name="Spatafora J."/>
            <person name="Crous P."/>
            <person name="Grigoriev I."/>
        </authorList>
    </citation>
    <scope>NUCLEOTIDE SEQUENCE</scope>
    <source>
        <strain evidence="2">CBS 101060</strain>
    </source>
</reference>
<accession>A0A9P4SFT4</accession>
<dbReference type="Proteomes" id="UP000799429">
    <property type="component" value="Unassembled WGS sequence"/>
</dbReference>
<keyword evidence="3" id="KW-1185">Reference proteome</keyword>
<dbReference type="InterPro" id="IPR036412">
    <property type="entry name" value="HAD-like_sf"/>
</dbReference>
<evidence type="ECO:0000256" key="1">
    <source>
        <dbReference type="ARBA" id="ARBA00022801"/>
    </source>
</evidence>
<dbReference type="AlphaFoldDB" id="A0A9P4SFT4"/>
<dbReference type="Gene3D" id="1.10.150.750">
    <property type="match status" value="1"/>
</dbReference>
<dbReference type="Pfam" id="PF00702">
    <property type="entry name" value="Hydrolase"/>
    <property type="match status" value="1"/>
</dbReference>
<dbReference type="GO" id="GO:0016787">
    <property type="term" value="F:hydrolase activity"/>
    <property type="evidence" value="ECO:0007669"/>
    <property type="project" value="UniProtKB-KW"/>
</dbReference>
<proteinExistence type="predicted"/>